<proteinExistence type="predicted"/>
<evidence type="ECO:0000259" key="1">
    <source>
        <dbReference type="Pfam" id="PF07969"/>
    </source>
</evidence>
<gene>
    <name evidence="2" type="ORF">LPT13_10365</name>
</gene>
<sequence>MLGERPTAGAAAAGAAVSAADLVVTARHGFTALDDEVRPLAVGIAGDRIAWTGDPAEVGDAAHPVAAAARRADYGDAFLMPGFHDAHLHFFHSALYASPLADQFLGASEQDCVDRLAPLAARRPAGSWLLAQGWREYRWNPPVMPTRASLDAAYPDRPVALYSGDAHTLWLNGRALERLGITEASEAPAGGSYDRDAEGRLTGIVREAAAMELMPRIVGEFTADELLDAYRAFQATLNAQGVTAVCDMALMAGPGLDFVRDDLFAALEEAGELTLRVSLFPTLLADGSRLAGLQERLDGPLVRAQGYKQFFDGVSSQHTAWLHDPYANARFPGDCGRPTVDPQVMGELVQKAAAEGQGVRIHAIGDEAIHRALDLYEAAGIGRSRAGASDAGVAGAADAPGAAPRPAPVFTLEHLENFQPADIARLARLGVAASVQPRHMTLDPGGPERDLGPARVPYMWPLRQLLDAGAVLAFGTDSPVTPTDPLAAVYTAVTRKDADTRAPEGGWLPAEALTVPEALRAYTAGSARAAGRGADLGALAPGMLADLVVLDRDLTAVDSEAIPDARVLATYVGGRRVYAADE</sequence>
<dbReference type="RefSeq" id="WP_242166263.1">
    <property type="nucleotide sequence ID" value="NZ_JAJMLW010000004.1"/>
</dbReference>
<dbReference type="Gene3D" id="3.20.20.140">
    <property type="entry name" value="Metal-dependent hydrolases"/>
    <property type="match status" value="1"/>
</dbReference>
<organism evidence="2 3">
    <name type="scientific">Adlercreutzia faecimuris</name>
    <dbReference type="NCBI Taxonomy" id="2897341"/>
    <lineage>
        <taxon>Bacteria</taxon>
        <taxon>Bacillati</taxon>
        <taxon>Actinomycetota</taxon>
        <taxon>Coriobacteriia</taxon>
        <taxon>Eggerthellales</taxon>
        <taxon>Eggerthellaceae</taxon>
        <taxon>Adlercreutzia</taxon>
    </lineage>
</organism>
<dbReference type="Gene3D" id="3.10.310.70">
    <property type="match status" value="1"/>
</dbReference>
<evidence type="ECO:0000313" key="2">
    <source>
        <dbReference type="EMBL" id="MCI2242749.1"/>
    </source>
</evidence>
<dbReference type="InterPro" id="IPR033932">
    <property type="entry name" value="YtcJ-like"/>
</dbReference>
<dbReference type="SUPFAM" id="SSF51556">
    <property type="entry name" value="Metallo-dependent hydrolases"/>
    <property type="match status" value="1"/>
</dbReference>
<dbReference type="Gene3D" id="2.30.40.10">
    <property type="entry name" value="Urease, subunit C, domain 1"/>
    <property type="match status" value="1"/>
</dbReference>
<reference evidence="2" key="1">
    <citation type="submission" date="2021-11" db="EMBL/GenBank/DDBJ databases">
        <title>A Novel Adlercreutzia Species, isolated from a Allomyrina dichotoma larva feces.</title>
        <authorList>
            <person name="Suh M.K."/>
        </authorList>
    </citation>
    <scope>NUCLEOTIDE SEQUENCE</scope>
    <source>
        <strain evidence="2">JBNU-10</strain>
    </source>
</reference>
<comment type="caution">
    <text evidence="2">The sequence shown here is derived from an EMBL/GenBank/DDBJ whole genome shotgun (WGS) entry which is preliminary data.</text>
</comment>
<accession>A0ABS9WIP3</accession>
<dbReference type="PANTHER" id="PTHR22642">
    <property type="entry name" value="IMIDAZOLONEPROPIONASE"/>
    <property type="match status" value="1"/>
</dbReference>
<dbReference type="InterPro" id="IPR013108">
    <property type="entry name" value="Amidohydro_3"/>
</dbReference>
<keyword evidence="3" id="KW-1185">Reference proteome</keyword>
<protein>
    <submittedName>
        <fullName evidence="2">Amidohydrolase</fullName>
    </submittedName>
</protein>
<dbReference type="PANTHER" id="PTHR22642:SF2">
    <property type="entry name" value="PROTEIN LONG AFTER FAR-RED 3"/>
    <property type="match status" value="1"/>
</dbReference>
<dbReference type="InterPro" id="IPR011059">
    <property type="entry name" value="Metal-dep_hydrolase_composite"/>
</dbReference>
<feature type="domain" description="Amidohydrolase 3" evidence="1">
    <location>
        <begin position="76"/>
        <end position="578"/>
    </location>
</feature>
<evidence type="ECO:0000313" key="3">
    <source>
        <dbReference type="Proteomes" id="UP001430755"/>
    </source>
</evidence>
<dbReference type="Proteomes" id="UP001430755">
    <property type="component" value="Unassembled WGS sequence"/>
</dbReference>
<name>A0ABS9WIP3_9ACTN</name>
<dbReference type="CDD" id="cd01300">
    <property type="entry name" value="YtcJ_like"/>
    <property type="match status" value="1"/>
</dbReference>
<dbReference type="Pfam" id="PF07969">
    <property type="entry name" value="Amidohydro_3"/>
    <property type="match status" value="1"/>
</dbReference>
<dbReference type="EMBL" id="JAJMLW010000004">
    <property type="protein sequence ID" value="MCI2242749.1"/>
    <property type="molecule type" value="Genomic_DNA"/>
</dbReference>
<dbReference type="SUPFAM" id="SSF51338">
    <property type="entry name" value="Composite domain of metallo-dependent hydrolases"/>
    <property type="match status" value="1"/>
</dbReference>
<dbReference type="InterPro" id="IPR032466">
    <property type="entry name" value="Metal_Hydrolase"/>
</dbReference>